<evidence type="ECO:0000313" key="1">
    <source>
        <dbReference type="EMBL" id="OXA75692.1"/>
    </source>
</evidence>
<keyword evidence="2" id="KW-1185">Reference proteome</keyword>
<organism evidence="1 2">
    <name type="scientific">Flavobacterium frigidimaris</name>
    <dbReference type="NCBI Taxonomy" id="262320"/>
    <lineage>
        <taxon>Bacteria</taxon>
        <taxon>Pseudomonadati</taxon>
        <taxon>Bacteroidota</taxon>
        <taxon>Flavobacteriia</taxon>
        <taxon>Flavobacteriales</taxon>
        <taxon>Flavobacteriaceae</taxon>
        <taxon>Flavobacterium</taxon>
    </lineage>
</organism>
<dbReference type="EMBL" id="MUGV01000043">
    <property type="protein sequence ID" value="OXA75692.1"/>
    <property type="molecule type" value="Genomic_DNA"/>
</dbReference>
<evidence type="ECO:0000313" key="2">
    <source>
        <dbReference type="Proteomes" id="UP000198382"/>
    </source>
</evidence>
<gene>
    <name evidence="1" type="ORF">B0A65_20935</name>
</gene>
<sequence>MAAMEKISFPPLIAELSEKSALYNQWYNESEMKYGSLLAHIIAGWMTEVVEPIVKETIAFNSAPEKVHEVVKALYQESLKLIGSGSAIRYKDEYKQAWLLMAEMPNLVVKFPIKTISLLNDVLSNFHLYAPEKITDWCKLISNSSSEIKTIDDFKIVGRIYAWKCGLAHLRIRLKTDFGVLSENLQQIVGTIVDSDKNTIEVFENPWINNSTKFEGVQGGFKGTTGFFENPPKLAQIDGHIFATDSISSYALFADQFGKVLIPANTVDATYILSNSKRLETLEKWLGKDSDKIDAANISSVVATENTLVFTLQNSYFLYLFSLGNA</sequence>
<name>A0ABX4BJV2_FLAFR</name>
<accession>A0ABX4BJV2</accession>
<dbReference type="Proteomes" id="UP000198382">
    <property type="component" value="Unassembled WGS sequence"/>
</dbReference>
<proteinExistence type="predicted"/>
<protein>
    <submittedName>
        <fullName evidence="1">Uncharacterized protein</fullName>
    </submittedName>
</protein>
<reference evidence="1 2" key="1">
    <citation type="submission" date="2016-11" db="EMBL/GenBank/DDBJ databases">
        <title>Whole genomes of Flavobacteriaceae.</title>
        <authorList>
            <person name="Stine C."/>
            <person name="Li C."/>
            <person name="Tadesse D."/>
        </authorList>
    </citation>
    <scope>NUCLEOTIDE SEQUENCE [LARGE SCALE GENOMIC DNA]</scope>
    <source>
        <strain evidence="1 2">DSM 15937</strain>
    </source>
</reference>
<comment type="caution">
    <text evidence="1">The sequence shown here is derived from an EMBL/GenBank/DDBJ whole genome shotgun (WGS) entry which is preliminary data.</text>
</comment>